<dbReference type="InterPro" id="IPR051311">
    <property type="entry name" value="DedA_domain"/>
</dbReference>
<proteinExistence type="predicted"/>
<dbReference type="EMBL" id="FLYE01000044">
    <property type="protein sequence ID" value="SCA57430.1"/>
    <property type="molecule type" value="Genomic_DNA"/>
</dbReference>
<evidence type="ECO:0000313" key="3">
    <source>
        <dbReference type="EMBL" id="SCA57430.1"/>
    </source>
</evidence>
<evidence type="ECO:0000256" key="1">
    <source>
        <dbReference type="SAM" id="Phobius"/>
    </source>
</evidence>
<evidence type="ECO:0000259" key="2">
    <source>
        <dbReference type="Pfam" id="PF09335"/>
    </source>
</evidence>
<dbReference type="Proteomes" id="UP000231658">
    <property type="component" value="Unassembled WGS sequence"/>
</dbReference>
<keyword evidence="1" id="KW-0472">Membrane</keyword>
<feature type="transmembrane region" description="Helical" evidence="1">
    <location>
        <begin position="173"/>
        <end position="194"/>
    </location>
</feature>
<feature type="transmembrane region" description="Helical" evidence="1">
    <location>
        <begin position="20"/>
        <end position="37"/>
    </location>
</feature>
<feature type="transmembrane region" description="Helical" evidence="1">
    <location>
        <begin position="139"/>
        <end position="161"/>
    </location>
</feature>
<gene>
    <name evidence="3" type="ORF">MTBPR1_50186</name>
</gene>
<keyword evidence="1" id="KW-0812">Transmembrane</keyword>
<dbReference type="GO" id="GO:0005886">
    <property type="term" value="C:plasma membrane"/>
    <property type="evidence" value="ECO:0007669"/>
    <property type="project" value="TreeGrafter"/>
</dbReference>
<keyword evidence="4" id="KW-1185">Reference proteome</keyword>
<accession>A0A1C3RJG9</accession>
<dbReference type="Pfam" id="PF09335">
    <property type="entry name" value="VTT_dom"/>
    <property type="match status" value="1"/>
</dbReference>
<dbReference type="AlphaFoldDB" id="A0A1C3RJG9"/>
<dbReference type="PANTHER" id="PTHR42709">
    <property type="entry name" value="ALKALINE PHOSPHATASE LIKE PROTEIN"/>
    <property type="match status" value="1"/>
</dbReference>
<feature type="domain" description="VTT" evidence="2">
    <location>
        <begin position="37"/>
        <end position="157"/>
    </location>
</feature>
<dbReference type="InterPro" id="IPR032816">
    <property type="entry name" value="VTT_dom"/>
</dbReference>
<reference evidence="3 4" key="1">
    <citation type="submission" date="2016-07" db="EMBL/GenBank/DDBJ databases">
        <authorList>
            <person name="Lefevre C.T."/>
        </authorList>
    </citation>
    <scope>NUCLEOTIDE SEQUENCE [LARGE SCALE GENOMIC DNA]</scope>
    <source>
        <strain evidence="3">PR1</strain>
    </source>
</reference>
<feature type="transmembrane region" description="Helical" evidence="1">
    <location>
        <begin position="57"/>
        <end position="80"/>
    </location>
</feature>
<name>A0A1C3RJG9_9PROT</name>
<dbReference type="PANTHER" id="PTHR42709:SF11">
    <property type="entry name" value="DEDA FAMILY PROTEIN"/>
    <property type="match status" value="1"/>
</dbReference>
<evidence type="ECO:0000313" key="4">
    <source>
        <dbReference type="Proteomes" id="UP000231658"/>
    </source>
</evidence>
<protein>
    <recommendedName>
        <fullName evidence="2">VTT domain-containing protein</fullName>
    </recommendedName>
</protein>
<dbReference type="STRING" id="1867952.MTBPR1_50186"/>
<sequence length="195" mass="21664">MHVLQRLYDWTMGLAAHRHALMILALISFAESSFFPIPPDILLIPMVLAARDQAWKIAFVCTLSSVLGGIAGYGIGYGFFEALGQPVLEFYHAVEKFDAVKELYNEHGVLIVFSAGFSPIPYKLFTIASGVTQMDVTSFALTSLVGRGLRFFLVAALLWKFGEPIREFIEKHLGKLTLIFVLLLAGGFALIKLWH</sequence>
<organism evidence="3 4">
    <name type="scientific">Candidatus Terasakiella magnetica</name>
    <dbReference type="NCBI Taxonomy" id="1867952"/>
    <lineage>
        <taxon>Bacteria</taxon>
        <taxon>Pseudomonadati</taxon>
        <taxon>Pseudomonadota</taxon>
        <taxon>Alphaproteobacteria</taxon>
        <taxon>Rhodospirillales</taxon>
        <taxon>Terasakiellaceae</taxon>
        <taxon>Terasakiella</taxon>
    </lineage>
</organism>
<dbReference type="RefSeq" id="WP_338031290.1">
    <property type="nucleotide sequence ID" value="NZ_FLYE01000044.1"/>
</dbReference>
<keyword evidence="1" id="KW-1133">Transmembrane helix</keyword>